<dbReference type="PANTHER" id="PTHR43655">
    <property type="entry name" value="ATP-DEPENDENT PROTEASE"/>
    <property type="match status" value="1"/>
</dbReference>
<dbReference type="FunFam" id="3.40.50.300:FF:001118">
    <property type="entry name" value="ATP-dependent zinc metalloprotease FTSH 12, chloroplastic"/>
    <property type="match status" value="1"/>
</dbReference>
<feature type="domain" description="AAA+ ATPase" evidence="12">
    <location>
        <begin position="511"/>
        <end position="654"/>
    </location>
</feature>
<keyword evidence="9" id="KW-0067">ATP-binding</keyword>
<keyword evidence="7" id="KW-0378">Hydrolase</keyword>
<dbReference type="SMART" id="SM00382">
    <property type="entry name" value="AAA"/>
    <property type="match status" value="1"/>
</dbReference>
<dbReference type="GO" id="GO:0004222">
    <property type="term" value="F:metalloendopeptidase activity"/>
    <property type="evidence" value="ECO:0000318"/>
    <property type="project" value="GO_Central"/>
</dbReference>
<organism evidence="13 14">
    <name type="scientific">Spinacia oleracea</name>
    <name type="common">Spinach</name>
    <dbReference type="NCBI Taxonomy" id="3562"/>
    <lineage>
        <taxon>Eukaryota</taxon>
        <taxon>Viridiplantae</taxon>
        <taxon>Streptophyta</taxon>
        <taxon>Embryophyta</taxon>
        <taxon>Tracheophyta</taxon>
        <taxon>Spermatophyta</taxon>
        <taxon>Magnoliopsida</taxon>
        <taxon>eudicotyledons</taxon>
        <taxon>Gunneridae</taxon>
        <taxon>Pentapetalae</taxon>
        <taxon>Caryophyllales</taxon>
        <taxon>Chenopodiaceae</taxon>
        <taxon>Chenopodioideae</taxon>
        <taxon>Anserineae</taxon>
        <taxon>Spinacia</taxon>
    </lineage>
</organism>
<dbReference type="Pfam" id="PF17862">
    <property type="entry name" value="AAA_lid_3"/>
    <property type="match status" value="1"/>
</dbReference>
<evidence type="ECO:0000256" key="11">
    <source>
        <dbReference type="ARBA" id="ARBA00023049"/>
    </source>
</evidence>
<evidence type="ECO:0000259" key="12">
    <source>
        <dbReference type="SMART" id="SM00382"/>
    </source>
</evidence>
<dbReference type="SUPFAM" id="SSF140990">
    <property type="entry name" value="FtsH protease domain-like"/>
    <property type="match status" value="1"/>
</dbReference>
<keyword evidence="4" id="KW-0645">Protease</keyword>
<dbReference type="AlphaFoldDB" id="A0A9R0JFV7"/>
<dbReference type="InterPro" id="IPR027417">
    <property type="entry name" value="P-loop_NTPase"/>
</dbReference>
<comment type="cofactor">
    <cofactor evidence="1">
        <name>Zn(2+)</name>
        <dbReference type="ChEBI" id="CHEBI:29105"/>
    </cofactor>
</comment>
<evidence type="ECO:0000256" key="9">
    <source>
        <dbReference type="ARBA" id="ARBA00022840"/>
    </source>
</evidence>
<dbReference type="GO" id="GO:0034982">
    <property type="term" value="P:mitochondrial protein processing"/>
    <property type="evidence" value="ECO:0000318"/>
    <property type="project" value="GO_Central"/>
</dbReference>
<dbReference type="Gene3D" id="3.40.50.300">
    <property type="entry name" value="P-loop containing nucleotide triphosphate hydrolases"/>
    <property type="match status" value="1"/>
</dbReference>
<keyword evidence="11 14" id="KW-0482">Metalloprotease</keyword>
<dbReference type="Gene3D" id="1.10.8.60">
    <property type="match status" value="1"/>
</dbReference>
<evidence type="ECO:0000313" key="13">
    <source>
        <dbReference type="Proteomes" id="UP000813463"/>
    </source>
</evidence>
<reference evidence="13" key="1">
    <citation type="journal article" date="2021" name="Nat. Commun.">
        <title>Genomic analyses provide insights into spinach domestication and the genetic basis of agronomic traits.</title>
        <authorList>
            <person name="Cai X."/>
            <person name="Sun X."/>
            <person name="Xu C."/>
            <person name="Sun H."/>
            <person name="Wang X."/>
            <person name="Ge C."/>
            <person name="Zhang Z."/>
            <person name="Wang Q."/>
            <person name="Fei Z."/>
            <person name="Jiao C."/>
            <person name="Wang Q."/>
        </authorList>
    </citation>
    <scope>NUCLEOTIDE SEQUENCE [LARGE SCALE GENOMIC DNA]</scope>
    <source>
        <strain evidence="13">cv. Varoflay</strain>
    </source>
</reference>
<comment type="similarity">
    <text evidence="2">In the C-terminal section; belongs to the peptidase M41 family.</text>
</comment>
<gene>
    <name evidence="14" type="primary">LOC110804415</name>
</gene>
<sequence>MSSTILIPNLQTKLFFKPLSPSPSPCRRKKFKSSRPRPLFIASASGNPNGFSWERLSSSIRLGSERFLTKFGEAVMKETGIDSGDAQKFISRVSSQVEDTASNFEAGFHRFRFQLVPEFFNWNKWDNWKDVKNWEPKRLGVLFLYLIAIVVSSRKIYTGLQAPRIAHEKKELMEAYMEALIPDPTSSNIRRLKKGMWRKTMPKGLKMKKFVEGPNGTLIHDSSYVGEDAWDEDINHPLENVKGIINNDTSLSAEEKRAVQSEIGVSAQKQVLTGSWRERLKEWTEILEKEKLAEQISPLNVKYSVEFDMDEVEDSLRKDVLEKASDAKGARASWISKRWWRYRPKLPYTYFLDKLNSSEVAAAVFTEDLKRLYVTMKEGFPLEYVVDIPLDPYLFETITNSGVEVDLLQKRQIHYFMKVLIALLPGILVLWFMRESLMLLHIASSRFLYKKYNQLFDMAYAENFILPVGEDVETKAMYKEVILGGDVWDLLDEIMVYMRNPMQFFEREVQFVRGILLSGPPGTGKTLFARTLSKESGLPFVFASGAEFTDSEKSGAARINEIFSIARRNAPSFVFIDEIDAIAGRHARNDPRRRATFEALISQLDGDKVKTGVDRFSLRQAVIFICATNRPDELDIEFVRAGRIDRRLYIGLPDAKQRVQIFGVHSTGKQLAEDVDFGKLVFRTVGYSGADIRNLVNEAGIMSVRKGHSMICQQDVVDVLDKQLLEGMGVLLTEEEQQKCEQSVSPEKKSLLAVHEAGHIVLAHLFPRFDWHAFSQLLPGGKETAISVFYPREDMVDQGYTTFGYMMMQMIVAHGGRCAERIVYGDDVTDGGKDDLEKITKIAREMVISPRNSRLGLTALTKKIGLMDQPDSPDGELLKYKWDDPHVIPAEMTIEVSELFTRELTRYIEETEELAIKGLKENRHILDAISRELLEKSRITGLDVEDRMKGLSPIMFEDFVQPFQIDLDEDGPVPHNERLRYQPLDIYPAPLHRS</sequence>
<dbReference type="InterPro" id="IPR003593">
    <property type="entry name" value="AAA+_ATPase"/>
</dbReference>
<evidence type="ECO:0000256" key="3">
    <source>
        <dbReference type="ARBA" id="ARBA00010550"/>
    </source>
</evidence>
<dbReference type="Proteomes" id="UP000813463">
    <property type="component" value="Chromosome 1"/>
</dbReference>
<dbReference type="GO" id="GO:0004176">
    <property type="term" value="F:ATP-dependent peptidase activity"/>
    <property type="evidence" value="ECO:0007669"/>
    <property type="project" value="InterPro"/>
</dbReference>
<dbReference type="GO" id="GO:0005745">
    <property type="term" value="C:m-AAA complex"/>
    <property type="evidence" value="ECO:0000318"/>
    <property type="project" value="GO_Central"/>
</dbReference>
<keyword evidence="10" id="KW-0809">Transit peptide</keyword>
<evidence type="ECO:0000256" key="6">
    <source>
        <dbReference type="ARBA" id="ARBA00022741"/>
    </source>
</evidence>
<evidence type="ECO:0000256" key="10">
    <source>
        <dbReference type="ARBA" id="ARBA00022946"/>
    </source>
</evidence>
<dbReference type="InterPro" id="IPR000642">
    <property type="entry name" value="Peptidase_M41"/>
</dbReference>
<reference evidence="14" key="2">
    <citation type="submission" date="2025-08" db="UniProtKB">
        <authorList>
            <consortium name="RefSeq"/>
        </authorList>
    </citation>
    <scope>IDENTIFICATION</scope>
    <source>
        <tissue evidence="14">Leaf</tissue>
    </source>
</reference>
<accession>A0A9R0JFV7</accession>
<dbReference type="Gene3D" id="1.20.58.760">
    <property type="entry name" value="Peptidase M41"/>
    <property type="match status" value="1"/>
</dbReference>
<dbReference type="SUPFAM" id="SSF52540">
    <property type="entry name" value="P-loop containing nucleoside triphosphate hydrolases"/>
    <property type="match status" value="1"/>
</dbReference>
<dbReference type="RefSeq" id="XP_021865699.1">
    <property type="nucleotide sequence ID" value="XM_022010007.2"/>
</dbReference>
<dbReference type="GO" id="GO:0016887">
    <property type="term" value="F:ATP hydrolysis activity"/>
    <property type="evidence" value="ECO:0007669"/>
    <property type="project" value="InterPro"/>
</dbReference>
<proteinExistence type="inferred from homology"/>
<dbReference type="GO" id="GO:0005524">
    <property type="term" value="F:ATP binding"/>
    <property type="evidence" value="ECO:0007669"/>
    <property type="project" value="UniProtKB-KW"/>
</dbReference>
<dbReference type="InterPro" id="IPR003959">
    <property type="entry name" value="ATPase_AAA_core"/>
</dbReference>
<dbReference type="GO" id="GO:0009793">
    <property type="term" value="P:embryo development ending in seed dormancy"/>
    <property type="evidence" value="ECO:0000318"/>
    <property type="project" value="GO_Central"/>
</dbReference>
<evidence type="ECO:0000256" key="5">
    <source>
        <dbReference type="ARBA" id="ARBA00022723"/>
    </source>
</evidence>
<evidence type="ECO:0000313" key="14">
    <source>
        <dbReference type="RefSeq" id="XP_021865699.1"/>
    </source>
</evidence>
<dbReference type="GeneID" id="110804415"/>
<dbReference type="InterPro" id="IPR050928">
    <property type="entry name" value="ATP-dep_Zn_Metalloprotease"/>
</dbReference>
<evidence type="ECO:0000256" key="4">
    <source>
        <dbReference type="ARBA" id="ARBA00022670"/>
    </source>
</evidence>
<dbReference type="InterPro" id="IPR037219">
    <property type="entry name" value="Peptidase_M41-like"/>
</dbReference>
<name>A0A9R0JFV7_SPIOL</name>
<evidence type="ECO:0000256" key="1">
    <source>
        <dbReference type="ARBA" id="ARBA00001947"/>
    </source>
</evidence>
<dbReference type="InterPro" id="IPR041569">
    <property type="entry name" value="AAA_lid_3"/>
</dbReference>
<keyword evidence="13" id="KW-1185">Reference proteome</keyword>
<dbReference type="Pfam" id="PF01434">
    <property type="entry name" value="Peptidase_M41"/>
    <property type="match status" value="1"/>
</dbReference>
<dbReference type="OrthoDB" id="2016403at2759"/>
<keyword evidence="6" id="KW-0547">Nucleotide-binding</keyword>
<protein>
    <submittedName>
        <fullName evidence="14">ATP-dependent zinc metalloprotease FTSH 12, chloroplastic</fullName>
    </submittedName>
</protein>
<evidence type="ECO:0000256" key="7">
    <source>
        <dbReference type="ARBA" id="ARBA00022801"/>
    </source>
</evidence>
<dbReference type="FunFam" id="1.20.58.760:FF:000014">
    <property type="entry name" value="ATP-dependent zinc metalloprotease FTSH 12, chloroplastic"/>
    <property type="match status" value="1"/>
</dbReference>
<evidence type="ECO:0000256" key="2">
    <source>
        <dbReference type="ARBA" id="ARBA00010044"/>
    </source>
</evidence>
<comment type="similarity">
    <text evidence="3">In the N-terminal section; belongs to the AAA ATPase family.</text>
</comment>
<dbReference type="Pfam" id="PF00004">
    <property type="entry name" value="AAA"/>
    <property type="match status" value="1"/>
</dbReference>
<dbReference type="GO" id="GO:0009535">
    <property type="term" value="C:chloroplast thylakoid membrane"/>
    <property type="evidence" value="ECO:0007669"/>
    <property type="project" value="TreeGrafter"/>
</dbReference>
<evidence type="ECO:0000256" key="8">
    <source>
        <dbReference type="ARBA" id="ARBA00022833"/>
    </source>
</evidence>
<dbReference type="PANTHER" id="PTHR43655:SF19">
    <property type="entry name" value="ATP-DEPENDENT ZINC METALLOPROTEASE FTSH 12, CHLOROPLASTIC"/>
    <property type="match status" value="1"/>
</dbReference>
<dbReference type="GO" id="GO:0046872">
    <property type="term" value="F:metal ion binding"/>
    <property type="evidence" value="ECO:0007669"/>
    <property type="project" value="UniProtKB-KW"/>
</dbReference>
<keyword evidence="8" id="KW-0862">Zinc</keyword>
<dbReference type="KEGG" id="soe:110804415"/>
<keyword evidence="5" id="KW-0479">Metal-binding</keyword>
<dbReference type="FunFam" id="1.10.8.60:FF:000101">
    <property type="entry name" value="ATP-dependent zinc metalloprotease FTSH 12, chloroplastic"/>
    <property type="match status" value="1"/>
</dbReference>